<dbReference type="InterPro" id="IPR000594">
    <property type="entry name" value="ThiF_NAD_FAD-bd"/>
</dbReference>
<evidence type="ECO:0000259" key="1">
    <source>
        <dbReference type="Pfam" id="PF00899"/>
    </source>
</evidence>
<accession>A0ABU1HTI1</accession>
<evidence type="ECO:0000313" key="4">
    <source>
        <dbReference type="Proteomes" id="UP001249291"/>
    </source>
</evidence>
<evidence type="ECO:0000313" key="3">
    <source>
        <dbReference type="EMBL" id="MDR6143346.1"/>
    </source>
</evidence>
<evidence type="ECO:0008006" key="5">
    <source>
        <dbReference type="Google" id="ProtNLM"/>
    </source>
</evidence>
<organism evidence="3 4">
    <name type="scientific">Microbacterium foliorum</name>
    <dbReference type="NCBI Taxonomy" id="104336"/>
    <lineage>
        <taxon>Bacteria</taxon>
        <taxon>Bacillati</taxon>
        <taxon>Actinomycetota</taxon>
        <taxon>Actinomycetes</taxon>
        <taxon>Micrococcales</taxon>
        <taxon>Microbacteriaceae</taxon>
        <taxon>Microbacterium</taxon>
    </lineage>
</organism>
<gene>
    <name evidence="3" type="ORF">QE375_002900</name>
</gene>
<dbReference type="NCBIfam" id="NF004804">
    <property type="entry name" value="PRK06153.1-3"/>
    <property type="match status" value="1"/>
</dbReference>
<dbReference type="InterPro" id="IPR035985">
    <property type="entry name" value="Ubiquitin-activating_enz"/>
</dbReference>
<dbReference type="RefSeq" id="WP_309692307.1">
    <property type="nucleotide sequence ID" value="NZ_JAVIZQ010000001.1"/>
</dbReference>
<comment type="caution">
    <text evidence="3">The sequence shown here is derived from an EMBL/GenBank/DDBJ whole genome shotgun (WGS) entry which is preliminary data.</text>
</comment>
<keyword evidence="4" id="KW-1185">Reference proteome</keyword>
<dbReference type="Pfam" id="PF20590">
    <property type="entry name" value="DUF6791"/>
    <property type="match status" value="1"/>
</dbReference>
<reference evidence="3 4" key="1">
    <citation type="submission" date="2023-08" db="EMBL/GenBank/DDBJ databases">
        <title>Functional and genomic diversity of the sorghum phyllosphere microbiome.</title>
        <authorList>
            <person name="Shade A."/>
        </authorList>
    </citation>
    <scope>NUCLEOTIDE SEQUENCE [LARGE SCALE GENOMIC DNA]</scope>
    <source>
        <strain evidence="3 4">SORGH_AS_0445</strain>
    </source>
</reference>
<dbReference type="SUPFAM" id="SSF69572">
    <property type="entry name" value="Activating enzymes of the ubiquitin-like proteins"/>
    <property type="match status" value="1"/>
</dbReference>
<feature type="domain" description="THIF-type NAD/FAD binding fold" evidence="1">
    <location>
        <begin position="173"/>
        <end position="300"/>
    </location>
</feature>
<proteinExistence type="predicted"/>
<dbReference type="Proteomes" id="UP001249291">
    <property type="component" value="Unassembled WGS sequence"/>
</dbReference>
<evidence type="ECO:0000259" key="2">
    <source>
        <dbReference type="Pfam" id="PF20590"/>
    </source>
</evidence>
<dbReference type="Pfam" id="PF00899">
    <property type="entry name" value="ThiF"/>
    <property type="match status" value="1"/>
</dbReference>
<dbReference type="Gene3D" id="3.40.50.720">
    <property type="entry name" value="NAD(P)-binding Rossmann-like Domain"/>
    <property type="match status" value="1"/>
</dbReference>
<dbReference type="InterPro" id="IPR046741">
    <property type="entry name" value="DUF6791"/>
</dbReference>
<sequence>MSHPLISRNADLRRLRDEGYEVSILNAHLLIGHVPYVGIDRQVRFGTLVSDLTLAGDDTTVPENHVAYFVGEEPCDADGRPLRKLILEGQPPYPVGGGVTASWWFSSKPIPPARYEDYYEKMVTYVAALSGHAEALEPTATARTFQVVGAADDDVFTYHDTASSRAGVASISQTLRTGPVAIIGLGGTGAYVLDFLAKTPAAQIHLFDADTFLQHNAFRSPGAASREQLQAQSTKVDYFSTAYGAMRRDIIPHPVEVTGDNLPLLDGMRFVFLAIDNGPAKAPIMDHLERSGIPFVDVGMGLYATESGIGGILRSTLSTDRAGSRAAARGRISTSDAGPGEYNTNIQIAELNALNAVLAVIQYKKHLGFYADADDAHFAGYVIDANTIVNEDEPA</sequence>
<feature type="domain" description="DUF6791" evidence="2">
    <location>
        <begin position="10"/>
        <end position="161"/>
    </location>
</feature>
<protein>
    <recommendedName>
        <fullName evidence="5">ThiF family adenylyltransferase</fullName>
    </recommendedName>
</protein>
<name>A0ABU1HTI1_9MICO</name>
<dbReference type="EMBL" id="JAVIZQ010000001">
    <property type="protein sequence ID" value="MDR6143346.1"/>
    <property type="molecule type" value="Genomic_DNA"/>
</dbReference>
<dbReference type="NCBIfam" id="NF004805">
    <property type="entry name" value="PRK06153.1-4"/>
    <property type="match status" value="1"/>
</dbReference>
<dbReference type="CDD" id="cd01483">
    <property type="entry name" value="E1_enzyme_family"/>
    <property type="match status" value="1"/>
</dbReference>